<dbReference type="EMBL" id="BPFH01000003">
    <property type="protein sequence ID" value="GIT95251.1"/>
    <property type="molecule type" value="Genomic_DNA"/>
</dbReference>
<evidence type="ECO:0000259" key="1">
    <source>
        <dbReference type="Pfam" id="PF13524"/>
    </source>
</evidence>
<dbReference type="InterPro" id="IPR055259">
    <property type="entry name" value="YkvP/CgeB_Glyco_trans-like"/>
</dbReference>
<protein>
    <recommendedName>
        <fullName evidence="1">Spore protein YkvP/CgeB glycosyl transferase-like domain-containing protein</fullName>
    </recommendedName>
</protein>
<dbReference type="RefSeq" id="WP_220748751.1">
    <property type="nucleotide sequence ID" value="NZ_BPFH01000003.1"/>
</dbReference>
<dbReference type="Proteomes" id="UP000786693">
    <property type="component" value="Unassembled WGS sequence"/>
</dbReference>
<name>A0ABQ4NLN4_9RHOB</name>
<evidence type="ECO:0000313" key="3">
    <source>
        <dbReference type="Proteomes" id="UP000786693"/>
    </source>
</evidence>
<dbReference type="SUPFAM" id="SSF53756">
    <property type="entry name" value="UDP-Glycosyltransferase/glycogen phosphorylase"/>
    <property type="match status" value="1"/>
</dbReference>
<comment type="caution">
    <text evidence="2">The sequence shown here is derived from an EMBL/GenBank/DDBJ whole genome shotgun (WGS) entry which is preliminary data.</text>
</comment>
<feature type="domain" description="Spore protein YkvP/CgeB glycosyl transferase-like" evidence="1">
    <location>
        <begin position="327"/>
        <end position="469"/>
    </location>
</feature>
<dbReference type="Pfam" id="PF13524">
    <property type="entry name" value="Glyco_trans_1_2"/>
    <property type="match status" value="1"/>
</dbReference>
<gene>
    <name evidence="2" type="ORF">JANAI62_18740</name>
</gene>
<proteinExistence type="predicted"/>
<keyword evidence="3" id="KW-1185">Reference proteome</keyword>
<organism evidence="2 3">
    <name type="scientific">Jannaschia pagri</name>
    <dbReference type="NCBI Taxonomy" id="2829797"/>
    <lineage>
        <taxon>Bacteria</taxon>
        <taxon>Pseudomonadati</taxon>
        <taxon>Pseudomonadota</taxon>
        <taxon>Alphaproteobacteria</taxon>
        <taxon>Rhodobacterales</taxon>
        <taxon>Roseobacteraceae</taxon>
        <taxon>Jannaschia</taxon>
    </lineage>
</organism>
<sequence>MDAEVPLSTSAVVRPAPALVDGAFPPGAVEVRDADGETLALEVQPSGWQVPETNIPNGSEVRRTPDGPWHPLQLGGWSGRVDSADGGVLRGWAQNDEAPSRAVTVVALVQGQPVACAVTDGEGRFQLRLPATVVKAPRAGRAVIVIAGSDFVLDQGRVPVGASQGLASPAPLARRSTSNPVIAIKISTPNLKEAPFWGDYHFANSLTAAFARIGLLARVDTEDSWYSKSNVEDVVLTIRGRHQVKLDPGRINLMWLISHPDRIPDPEFATYDHVAVASDVYARTLREAGLADAKVLHQATDATLFGAVDPAAERLPACLFVGNSRREYRTMVKWCRQQDIPLELYGGGWDGVLPPGAVRAASVANADLPECYGSHLLLLNDHWDSMRGNGFLSNRLFDGSATGTPILTDPVAGLEDVFGDTIAQTGDPETFADKIRDCLANPAPWLARAAQARATVLGAHTFDHRAASLAGLIGLSFAKDPDVAQHAAQAVPR</sequence>
<evidence type="ECO:0000313" key="2">
    <source>
        <dbReference type="EMBL" id="GIT95251.1"/>
    </source>
</evidence>
<accession>A0ABQ4NLN4</accession>
<reference evidence="2 3" key="1">
    <citation type="submission" date="2021-05" db="EMBL/GenBank/DDBJ databases">
        <title>Bacteria Genome sequencing.</title>
        <authorList>
            <person name="Takabe Y."/>
            <person name="Nakajima Y."/>
            <person name="Suzuki S."/>
            <person name="Shiozaki T."/>
        </authorList>
    </citation>
    <scope>NUCLEOTIDE SEQUENCE [LARGE SCALE GENOMIC DNA]</scope>
    <source>
        <strain evidence="2 3">AI_62</strain>
    </source>
</reference>
<dbReference type="Gene3D" id="3.40.50.2000">
    <property type="entry name" value="Glycogen Phosphorylase B"/>
    <property type="match status" value="1"/>
</dbReference>